<dbReference type="EMBL" id="WUUT01000001">
    <property type="protein sequence ID" value="MXR50978.1"/>
    <property type="molecule type" value="Genomic_DNA"/>
</dbReference>
<dbReference type="Proteomes" id="UP000466535">
    <property type="component" value="Unassembled WGS sequence"/>
</dbReference>
<proteinExistence type="predicted"/>
<accession>A0A6B0SYV3</accession>
<dbReference type="AlphaFoldDB" id="A0A6B0SYV3"/>
<keyword evidence="2" id="KW-1185">Reference proteome</keyword>
<name>A0A6B0SYV3_9EURY</name>
<dbReference type="OrthoDB" id="375081at2157"/>
<protein>
    <submittedName>
        <fullName evidence="1">Uncharacterized protein</fullName>
    </submittedName>
</protein>
<evidence type="ECO:0000313" key="2">
    <source>
        <dbReference type="Proteomes" id="UP000466535"/>
    </source>
</evidence>
<evidence type="ECO:0000313" key="1">
    <source>
        <dbReference type="EMBL" id="MXR50978.1"/>
    </source>
</evidence>
<comment type="caution">
    <text evidence="1">The sequence shown here is derived from an EMBL/GenBank/DDBJ whole genome shotgun (WGS) entry which is preliminary data.</text>
</comment>
<organism evidence="1 2">
    <name type="scientific">Halovenus carboxidivorans</name>
    <dbReference type="NCBI Taxonomy" id="2692199"/>
    <lineage>
        <taxon>Archaea</taxon>
        <taxon>Methanobacteriati</taxon>
        <taxon>Methanobacteriota</taxon>
        <taxon>Stenosarchaea group</taxon>
        <taxon>Halobacteria</taxon>
        <taxon>Halobacteriales</taxon>
        <taxon>Haloarculaceae</taxon>
        <taxon>Halovenus</taxon>
    </lineage>
</organism>
<dbReference type="RefSeq" id="WP_159763059.1">
    <property type="nucleotide sequence ID" value="NZ_WUUT01000001.1"/>
</dbReference>
<reference evidence="1 2" key="1">
    <citation type="submission" date="2019-12" db="EMBL/GenBank/DDBJ databases">
        <title>Isolation and characterization of three novel carbon monoxide-oxidizing members of Halobacteria from salione crusts and soils.</title>
        <authorList>
            <person name="Myers M.R."/>
            <person name="King G.M."/>
        </authorList>
    </citation>
    <scope>NUCLEOTIDE SEQUENCE [LARGE SCALE GENOMIC DNA]</scope>
    <source>
        <strain evidence="1 2">WSH3</strain>
    </source>
</reference>
<gene>
    <name evidence="1" type="ORF">GRX03_05060</name>
</gene>
<sequence length="48" mass="5239">MNVEFECVVCGDTAVATVDKEDVPAGDDPLKTLRECPHCGMETIWIEA</sequence>